<dbReference type="FunFam" id="3.60.10.10:FF:000014">
    <property type="entry name" value="Type I inositol polyphosphate 5-phosphatase 1"/>
    <property type="match status" value="1"/>
</dbReference>
<feature type="region of interest" description="Disordered" evidence="3">
    <location>
        <begin position="190"/>
        <end position="282"/>
    </location>
</feature>
<dbReference type="SMART" id="SM00128">
    <property type="entry name" value="IPPc"/>
    <property type="match status" value="1"/>
</dbReference>
<dbReference type="Gene3D" id="3.60.10.10">
    <property type="entry name" value="Endonuclease/exonuclease/phosphatase"/>
    <property type="match status" value="3"/>
</dbReference>
<dbReference type="InterPro" id="IPR036691">
    <property type="entry name" value="Endo/exonu/phosph_ase_sf"/>
</dbReference>
<dbReference type="PANTHER" id="PTHR45666">
    <property type="entry name" value="TYPE IV INOSITOL POLYPHOSPHATE 5-PHOSPHATASE 9"/>
    <property type="match status" value="1"/>
</dbReference>
<evidence type="ECO:0000313" key="5">
    <source>
        <dbReference type="EMBL" id="BBH08983.1"/>
    </source>
</evidence>
<feature type="compositionally biased region" description="Basic and acidic residues" evidence="3">
    <location>
        <begin position="259"/>
        <end position="268"/>
    </location>
</feature>
<proteinExistence type="inferred from homology"/>
<dbReference type="EMBL" id="AP019304">
    <property type="protein sequence ID" value="BBH08983.1"/>
    <property type="molecule type" value="Genomic_DNA"/>
</dbReference>
<dbReference type="Pfam" id="PF22669">
    <property type="entry name" value="Exo_endo_phos2"/>
    <property type="match status" value="1"/>
</dbReference>
<feature type="compositionally biased region" description="Polar residues" evidence="3">
    <location>
        <begin position="244"/>
        <end position="253"/>
    </location>
</feature>
<feature type="compositionally biased region" description="Low complexity" evidence="3">
    <location>
        <begin position="192"/>
        <end position="209"/>
    </location>
</feature>
<organism evidence="5">
    <name type="scientific">Prunus dulcis</name>
    <name type="common">Almond</name>
    <name type="synonym">Amygdalus dulcis</name>
    <dbReference type="NCBI Taxonomy" id="3755"/>
    <lineage>
        <taxon>Eukaryota</taxon>
        <taxon>Viridiplantae</taxon>
        <taxon>Streptophyta</taxon>
        <taxon>Embryophyta</taxon>
        <taxon>Tracheophyta</taxon>
        <taxon>Spermatophyta</taxon>
        <taxon>Magnoliopsida</taxon>
        <taxon>eudicotyledons</taxon>
        <taxon>Gunneridae</taxon>
        <taxon>Pentapetalae</taxon>
        <taxon>rosids</taxon>
        <taxon>fabids</taxon>
        <taxon>Rosales</taxon>
        <taxon>Rosaceae</taxon>
        <taxon>Amygdaloideae</taxon>
        <taxon>Amygdaleae</taxon>
        <taxon>Prunus</taxon>
    </lineage>
</organism>
<feature type="domain" description="Inositol polyphosphate-related phosphatase" evidence="4">
    <location>
        <begin position="312"/>
        <end position="566"/>
    </location>
</feature>
<accession>A0A4Y1RYV0</accession>
<dbReference type="GO" id="GO:0034485">
    <property type="term" value="F:phosphatidylinositol-3,4,5-trisphosphate 5-phosphatase activity"/>
    <property type="evidence" value="ECO:0007669"/>
    <property type="project" value="TreeGrafter"/>
</dbReference>
<evidence type="ECO:0000256" key="3">
    <source>
        <dbReference type="SAM" id="MobiDB-lite"/>
    </source>
</evidence>
<feature type="compositionally biased region" description="Acidic residues" evidence="3">
    <location>
        <begin position="83"/>
        <end position="92"/>
    </location>
</feature>
<evidence type="ECO:0000259" key="4">
    <source>
        <dbReference type="SMART" id="SM00128"/>
    </source>
</evidence>
<name>A0A4Y1RYV0_PRUDU</name>
<feature type="compositionally biased region" description="Basic and acidic residues" evidence="3">
    <location>
        <begin position="229"/>
        <end position="242"/>
    </location>
</feature>
<dbReference type="SUPFAM" id="SSF56219">
    <property type="entry name" value="DNase I-like"/>
    <property type="match status" value="1"/>
</dbReference>
<evidence type="ECO:0000256" key="2">
    <source>
        <dbReference type="ARBA" id="ARBA00022801"/>
    </source>
</evidence>
<evidence type="ECO:0000256" key="1">
    <source>
        <dbReference type="ARBA" id="ARBA00010768"/>
    </source>
</evidence>
<feature type="compositionally biased region" description="Acidic residues" evidence="3">
    <location>
        <begin position="50"/>
        <end position="66"/>
    </location>
</feature>
<feature type="region of interest" description="Disordered" evidence="3">
    <location>
        <begin position="48"/>
        <end position="98"/>
    </location>
</feature>
<dbReference type="InterPro" id="IPR000300">
    <property type="entry name" value="IPPc"/>
</dbReference>
<dbReference type="InterPro" id="IPR045849">
    <property type="entry name" value="IP5P_plant"/>
</dbReference>
<dbReference type="GO" id="GO:0004445">
    <property type="term" value="F:inositol-polyphosphate 5-phosphatase activity"/>
    <property type="evidence" value="ECO:0007669"/>
    <property type="project" value="InterPro"/>
</dbReference>
<dbReference type="PANTHER" id="PTHR45666:SF5">
    <property type="entry name" value="TYPE IV INOSITOL POLYPHOSPHATE 5-PHOSPHATASE 3"/>
    <property type="match status" value="1"/>
</dbReference>
<sequence length="611" mass="69411">MESSSSPSSSFTIISFENSDEAPLKEPAAALLARVVMRKWLNISAKESDYSADTDADSDCDADSDTQEFPQRGRESRFKDIKEDESESDDASEALPRVRRRKSETFRAQYINTKELRVCATTWNVGGEIPPDDLDIDGWLDINEPADFYVIGLQEIVPLNAGNIFGAEDRRPITKWETIIREALDRVRPAASKVKSFSDPPSPSKYKPSGDVPDIEEEMLLQSDSDVGEEVHPLDDEPKDFGDSNDTSITSEIVNVDSRVPDFSDSSKPRMPIGQDLQRQSSSPKRLDRLYCLRTDDCSLDEETSSIQQNRKLTKMLSGSERIGLSWPEPPLNLLSQHLLDRRNSFRTMKSFKSSKSFRTHNSFKSATNDVTPEIALLAEIDLESLMKRKRRSSYVRIVSKQMVGIFLTVWVRRSLRKHIENVKVSTVGVGVMGYIGNKGSISVSMSVYQTKIIWLGDLNYRLNLSYEKTRELISKKEWSKLFENDQLARQFKKGRPFDGWSEGVLKFPPTYKYEANSEKYYGDDRRLGGGLQHGMRLLSYRRAELKLSDHRPVTATYMAEVEVFSSRKLQRALTFTDAEIENEEISMDMGVDVGMNCLKLEQTESSSLVY</sequence>
<gene>
    <name evidence="5" type="ORF">Prudu_021358</name>
</gene>
<protein>
    <submittedName>
        <fullName evidence="5">DNAse I-like superfamily protein</fullName>
    </submittedName>
</protein>
<feature type="compositionally biased region" description="Basic and acidic residues" evidence="3">
    <location>
        <begin position="71"/>
        <end position="82"/>
    </location>
</feature>
<keyword evidence="2" id="KW-0378">Hydrolase</keyword>
<dbReference type="GO" id="GO:0046856">
    <property type="term" value="P:phosphatidylinositol dephosphorylation"/>
    <property type="evidence" value="ECO:0007669"/>
    <property type="project" value="InterPro"/>
</dbReference>
<dbReference type="AlphaFoldDB" id="A0A4Y1RYV0"/>
<reference evidence="5" key="1">
    <citation type="journal article" date="2019" name="Science">
        <title>Mutation of a bHLH transcription factor allowed almond domestication.</title>
        <authorList>
            <person name="Sanchez-Perez R."/>
            <person name="Pavan S."/>
            <person name="Mazzeo R."/>
            <person name="Moldovan C."/>
            <person name="Aiese Cigliano R."/>
            <person name="Del Cueto J."/>
            <person name="Ricciardi F."/>
            <person name="Lotti C."/>
            <person name="Ricciardi L."/>
            <person name="Dicenta F."/>
            <person name="Lopez-Marques R.L."/>
            <person name="Lindberg Moller B."/>
        </authorList>
    </citation>
    <scope>NUCLEOTIDE SEQUENCE</scope>
</reference>
<comment type="similarity">
    <text evidence="1">Belongs to the inositol polyphosphate 5-phosphatase family.</text>
</comment>
<dbReference type="GO" id="GO:0004439">
    <property type="term" value="F:phosphatidylinositol-4,5-bisphosphate 5-phosphatase activity"/>
    <property type="evidence" value="ECO:0007669"/>
    <property type="project" value="TreeGrafter"/>
</dbReference>